<reference evidence="2" key="2">
    <citation type="journal article" date="2021" name="PeerJ">
        <title>Extensive microbial diversity within the chicken gut microbiome revealed by metagenomics and culture.</title>
        <authorList>
            <person name="Gilroy R."/>
            <person name="Ravi A."/>
            <person name="Getino M."/>
            <person name="Pursley I."/>
            <person name="Horton D.L."/>
            <person name="Alikhan N.F."/>
            <person name="Baker D."/>
            <person name="Gharbi K."/>
            <person name="Hall N."/>
            <person name="Watson M."/>
            <person name="Adriaenssens E.M."/>
            <person name="Foster-Nyarko E."/>
            <person name="Jarju S."/>
            <person name="Secka A."/>
            <person name="Antonio M."/>
            <person name="Oren A."/>
            <person name="Chaudhuri R.R."/>
            <person name="La Ragione R."/>
            <person name="Hildebrand F."/>
            <person name="Pallen M.J."/>
        </authorList>
    </citation>
    <scope>NUCLEOTIDE SEQUENCE</scope>
    <source>
        <strain evidence="2">E3-2379</strain>
    </source>
</reference>
<keyword evidence="1" id="KW-1133">Transmembrane helix</keyword>
<accession>A0A9D9HYL7</accession>
<gene>
    <name evidence="2" type="ORF">IAC13_01220</name>
</gene>
<organism evidence="2 3">
    <name type="scientific">Candidatus Scybalomonas excrementavium</name>
    <dbReference type="NCBI Taxonomy" id="2840943"/>
    <lineage>
        <taxon>Bacteria</taxon>
        <taxon>Bacillati</taxon>
        <taxon>Bacillota</taxon>
        <taxon>Clostridia</taxon>
        <taxon>Lachnospirales</taxon>
        <taxon>Lachnospiraceae</taxon>
        <taxon>Lachnospiraceae incertae sedis</taxon>
        <taxon>Candidatus Scybalomonas</taxon>
    </lineage>
</organism>
<protein>
    <recommendedName>
        <fullName evidence="4">AlgX/AlgJ SGNH hydrolase-like domain-containing protein</fullName>
    </recommendedName>
</protein>
<keyword evidence="1" id="KW-0812">Transmembrane</keyword>
<reference evidence="2" key="1">
    <citation type="submission" date="2020-10" db="EMBL/GenBank/DDBJ databases">
        <authorList>
            <person name="Gilroy R."/>
        </authorList>
    </citation>
    <scope>NUCLEOTIDE SEQUENCE</scope>
    <source>
        <strain evidence="2">E3-2379</strain>
    </source>
</reference>
<proteinExistence type="predicted"/>
<evidence type="ECO:0000313" key="2">
    <source>
        <dbReference type="EMBL" id="MBO8462533.1"/>
    </source>
</evidence>
<dbReference type="InterPro" id="IPR025945">
    <property type="entry name" value="DHHW"/>
</dbReference>
<evidence type="ECO:0008006" key="4">
    <source>
        <dbReference type="Google" id="ProtNLM"/>
    </source>
</evidence>
<dbReference type="Pfam" id="PF14286">
    <property type="entry name" value="DHHW"/>
    <property type="match status" value="1"/>
</dbReference>
<evidence type="ECO:0000313" key="3">
    <source>
        <dbReference type="Proteomes" id="UP000823618"/>
    </source>
</evidence>
<sequence>MKQEKRSIITIMLFGILIFGIAVTNQLIPDKTFSENENRTLQTKPKFSKKALFNGSFGEDYETYLSDQFIGRDQWITLKTKSDLALGKQEINGVYFGKDGYLIEKHTSDELNQKQYVKNKKRLKIFTKRYSKLLGKNHVKVMLAPTASCILRDKLPAYAPKDPQDKILKEMKQNAKKGTFLDIRSTMKKKKDEYIYYKTDHHWTILGAYYAYEQWANSVGIEPISKENWTKEVVSKDFLGTLYSKVNTFEEMDQIEFWTRKNDTYEVIYDMGQKRSNSLYERSYLEKKDKYSAFLDGNHAVTVIKNKSIKNGKKIMIIKDSYANCFAPFIAEHFEEVHLIDLRYFNIGIEEYVKQFAITDMLLLYHTMSYATDIHTLQLIR</sequence>
<evidence type="ECO:0000256" key="1">
    <source>
        <dbReference type="SAM" id="Phobius"/>
    </source>
</evidence>
<keyword evidence="1" id="KW-0472">Membrane</keyword>
<feature type="transmembrane region" description="Helical" evidence="1">
    <location>
        <begin position="7"/>
        <end position="28"/>
    </location>
</feature>
<dbReference type="EMBL" id="JADIML010000033">
    <property type="protein sequence ID" value="MBO8462533.1"/>
    <property type="molecule type" value="Genomic_DNA"/>
</dbReference>
<dbReference type="Proteomes" id="UP000823618">
    <property type="component" value="Unassembled WGS sequence"/>
</dbReference>
<name>A0A9D9HYL7_9FIRM</name>
<dbReference type="AlphaFoldDB" id="A0A9D9HYL7"/>
<comment type="caution">
    <text evidence="2">The sequence shown here is derived from an EMBL/GenBank/DDBJ whole genome shotgun (WGS) entry which is preliminary data.</text>
</comment>